<keyword evidence="10" id="KW-0229">DNA integration</keyword>
<keyword evidence="11" id="KW-0695">RNA-directed DNA polymerase</keyword>
<dbReference type="CDD" id="cd09274">
    <property type="entry name" value="RNase_HI_RT_Ty3"/>
    <property type="match status" value="1"/>
</dbReference>
<dbReference type="Gene3D" id="2.40.50.40">
    <property type="match status" value="1"/>
</dbReference>
<gene>
    <name evidence="20" type="ORF">U9M48_031940</name>
</gene>
<dbReference type="PANTHER" id="PTHR37984:SF5">
    <property type="entry name" value="PROTEIN NYNRIN-LIKE"/>
    <property type="match status" value="1"/>
</dbReference>
<name>A0AAQ3U439_PASNO</name>
<evidence type="ECO:0000256" key="4">
    <source>
        <dbReference type="ARBA" id="ARBA00022722"/>
    </source>
</evidence>
<reference evidence="20 21" key="1">
    <citation type="submission" date="2024-02" db="EMBL/GenBank/DDBJ databases">
        <title>High-quality chromosome-scale genome assembly of Pensacola bahiagrass (Paspalum notatum Flugge var. saurae).</title>
        <authorList>
            <person name="Vega J.M."/>
            <person name="Podio M."/>
            <person name="Orjuela J."/>
            <person name="Siena L.A."/>
            <person name="Pessino S.C."/>
            <person name="Combes M.C."/>
            <person name="Mariac C."/>
            <person name="Albertini E."/>
            <person name="Pupilli F."/>
            <person name="Ortiz J.P.A."/>
            <person name="Leblanc O."/>
        </authorList>
    </citation>
    <scope>NUCLEOTIDE SEQUENCE [LARGE SCALE GENOMIC DNA]</scope>
    <source>
        <strain evidence="20">R1</strain>
        <tissue evidence="20">Leaf</tissue>
    </source>
</reference>
<dbReference type="InterPro" id="IPR050951">
    <property type="entry name" value="Retrovirus_Pol_polyprotein"/>
</dbReference>
<evidence type="ECO:0000259" key="17">
    <source>
        <dbReference type="PROSITE" id="PS50013"/>
    </source>
</evidence>
<dbReference type="InterPro" id="IPR041577">
    <property type="entry name" value="RT_RNaseH_2"/>
</dbReference>
<keyword evidence="21" id="KW-1185">Reference proteome</keyword>
<feature type="compositionally biased region" description="Pro residues" evidence="16">
    <location>
        <begin position="15"/>
        <end position="45"/>
    </location>
</feature>
<dbReference type="SUPFAM" id="SSF56672">
    <property type="entry name" value="DNA/RNA polymerases"/>
    <property type="match status" value="1"/>
</dbReference>
<keyword evidence="13" id="KW-0238">DNA-binding</keyword>
<dbReference type="EMBL" id="CP144751">
    <property type="protein sequence ID" value="WVZ84975.1"/>
    <property type="molecule type" value="Genomic_DNA"/>
</dbReference>
<feature type="compositionally biased region" description="Low complexity" evidence="16">
    <location>
        <begin position="46"/>
        <end position="58"/>
    </location>
</feature>
<evidence type="ECO:0000256" key="14">
    <source>
        <dbReference type="ARBA" id="ARBA00023172"/>
    </source>
</evidence>
<dbReference type="CDD" id="cd00303">
    <property type="entry name" value="retropepsin_like"/>
    <property type="match status" value="1"/>
</dbReference>
<dbReference type="InterPro" id="IPR016197">
    <property type="entry name" value="Chromo-like_dom_sf"/>
</dbReference>
<dbReference type="SUPFAM" id="SSF50630">
    <property type="entry name" value="Acid proteases"/>
    <property type="match status" value="1"/>
</dbReference>
<keyword evidence="7" id="KW-0255">Endonuclease</keyword>
<dbReference type="Gene3D" id="3.30.420.10">
    <property type="entry name" value="Ribonuclease H-like superfamily/Ribonuclease H"/>
    <property type="match status" value="1"/>
</dbReference>
<keyword evidence="5" id="KW-0479">Metal-binding</keyword>
<keyword evidence="1" id="KW-0645">Protease</keyword>
<evidence type="ECO:0000256" key="13">
    <source>
        <dbReference type="ARBA" id="ARBA00023125"/>
    </source>
</evidence>
<feature type="region of interest" description="Disordered" evidence="16">
    <location>
        <begin position="1"/>
        <end position="58"/>
    </location>
</feature>
<dbReference type="InterPro" id="IPR000953">
    <property type="entry name" value="Chromo/chromo_shadow_dom"/>
</dbReference>
<dbReference type="Proteomes" id="UP001341281">
    <property type="component" value="Chromosome 07"/>
</dbReference>
<dbReference type="FunFam" id="3.30.420.10:FF:000219">
    <property type="entry name" value="Putative retroelement"/>
    <property type="match status" value="1"/>
</dbReference>
<keyword evidence="2" id="KW-0808">Transferase</keyword>
<evidence type="ECO:0000256" key="15">
    <source>
        <dbReference type="ARBA" id="ARBA00023268"/>
    </source>
</evidence>
<keyword evidence="8" id="KW-0378">Hydrolase</keyword>
<evidence type="ECO:0000256" key="11">
    <source>
        <dbReference type="ARBA" id="ARBA00022918"/>
    </source>
</evidence>
<dbReference type="FunFam" id="3.30.70.270:FF:000115">
    <property type="entry name" value="Polyprotein of retroviral origin, putative"/>
    <property type="match status" value="1"/>
</dbReference>
<dbReference type="InterPro" id="IPR036397">
    <property type="entry name" value="RNaseH_sf"/>
</dbReference>
<evidence type="ECO:0000256" key="3">
    <source>
        <dbReference type="ARBA" id="ARBA00022695"/>
    </source>
</evidence>
<protein>
    <submittedName>
        <fullName evidence="20">Uncharacterized protein</fullName>
    </submittedName>
</protein>
<dbReference type="InterPro" id="IPR041588">
    <property type="entry name" value="Integrase_H2C2"/>
</dbReference>
<evidence type="ECO:0000259" key="18">
    <source>
        <dbReference type="PROSITE" id="PS50878"/>
    </source>
</evidence>
<dbReference type="Pfam" id="PF00078">
    <property type="entry name" value="RVT_1"/>
    <property type="match status" value="1"/>
</dbReference>
<feature type="domain" description="Chromo" evidence="17">
    <location>
        <begin position="1163"/>
        <end position="1198"/>
    </location>
</feature>
<dbReference type="InterPro" id="IPR043128">
    <property type="entry name" value="Rev_trsase/Diguanyl_cyclase"/>
</dbReference>
<feature type="domain" description="Reverse transcriptase" evidence="18">
    <location>
        <begin position="356"/>
        <end position="535"/>
    </location>
</feature>
<dbReference type="InterPro" id="IPR001584">
    <property type="entry name" value="Integrase_cat-core"/>
</dbReference>
<dbReference type="InterPro" id="IPR021109">
    <property type="entry name" value="Peptidase_aspartic_dom_sf"/>
</dbReference>
<evidence type="ECO:0000256" key="12">
    <source>
        <dbReference type="ARBA" id="ARBA00022932"/>
    </source>
</evidence>
<dbReference type="PROSITE" id="PS50878">
    <property type="entry name" value="RT_POL"/>
    <property type="match status" value="1"/>
</dbReference>
<keyword evidence="9" id="KW-0460">Magnesium</keyword>
<keyword evidence="14" id="KW-0233">DNA recombination</keyword>
<keyword evidence="6" id="KW-0064">Aspartyl protease</keyword>
<dbReference type="GO" id="GO:0004190">
    <property type="term" value="F:aspartic-type endopeptidase activity"/>
    <property type="evidence" value="ECO:0007669"/>
    <property type="project" value="UniProtKB-KW"/>
</dbReference>
<feature type="region of interest" description="Disordered" evidence="16">
    <location>
        <begin position="1312"/>
        <end position="1344"/>
    </location>
</feature>
<dbReference type="SUPFAM" id="SSF54160">
    <property type="entry name" value="Chromo domain-like"/>
    <property type="match status" value="1"/>
</dbReference>
<evidence type="ECO:0000256" key="6">
    <source>
        <dbReference type="ARBA" id="ARBA00022750"/>
    </source>
</evidence>
<evidence type="ECO:0000256" key="5">
    <source>
        <dbReference type="ARBA" id="ARBA00022723"/>
    </source>
</evidence>
<keyword evidence="3" id="KW-0548">Nucleotidyltransferase</keyword>
<dbReference type="InterPro" id="IPR056924">
    <property type="entry name" value="SH3_Tf2-1"/>
</dbReference>
<dbReference type="SUPFAM" id="SSF53098">
    <property type="entry name" value="Ribonuclease H-like"/>
    <property type="match status" value="1"/>
</dbReference>
<dbReference type="Pfam" id="PF24626">
    <property type="entry name" value="SH3_Tf2-1"/>
    <property type="match status" value="1"/>
</dbReference>
<dbReference type="GO" id="GO:0046872">
    <property type="term" value="F:metal ion binding"/>
    <property type="evidence" value="ECO:0007669"/>
    <property type="project" value="UniProtKB-KW"/>
</dbReference>
<dbReference type="GO" id="GO:0004519">
    <property type="term" value="F:endonuclease activity"/>
    <property type="evidence" value="ECO:0007669"/>
    <property type="project" value="UniProtKB-KW"/>
</dbReference>
<keyword evidence="4" id="KW-0540">Nuclease</keyword>
<dbReference type="GO" id="GO:0015074">
    <property type="term" value="P:DNA integration"/>
    <property type="evidence" value="ECO:0007669"/>
    <property type="project" value="UniProtKB-KW"/>
</dbReference>
<evidence type="ECO:0000256" key="7">
    <source>
        <dbReference type="ARBA" id="ARBA00022759"/>
    </source>
</evidence>
<dbReference type="GO" id="GO:0003677">
    <property type="term" value="F:DNA binding"/>
    <property type="evidence" value="ECO:0007669"/>
    <property type="project" value="UniProtKB-KW"/>
</dbReference>
<evidence type="ECO:0000256" key="8">
    <source>
        <dbReference type="ARBA" id="ARBA00022801"/>
    </source>
</evidence>
<sequence>MYLARAFEQRAAAQPTPPPARGFQPPRPGQPAPPRPPPGPLPAPPAAAAQPAGAAAPARPFRRLTPAEQQERRRQGLCFNCDEPYVRGHVCPRLFYLENDDYIDDEPPEEVAAAVAVPADLQVAPEQEPPPRAAAIIPTVSLHALAGVRTPNAMLLPVSINGHRLVALVDSGSTTNFMSVGLMSRLQLPSTPHPTIKVQVANGDSIPCQGMARSVDLRVGTEQFSIDCIGLTLGAFDVILGFEFRGCRGRSSGTATARPCPSPGGRHIIWSGSGAPGAVPPQPAACVVSGTPTHARSSTIFFGSSSWSSPSRKGCHPPAPTTTASIFFRGGTGGGSALPLPPAPKDEPERRCSAMLAQGIIRPSTSPFSAPVLLVRKPDNSWRFCIDYRTLNAKTSKDKFPIPVVDELLDELHGAHFFTKLDLRSGYHQVRMHPADVEKTAFRTHEGHYELLVMPFGLSNAPATFQALMNDVLRPYLRRFVLVFFDDILIYSRTWAEHLQHISIVLHALRDHQLHLKRSKCSFGARSVAYLGHVISADGVAMDAAKVEAVSSWPAPRSARGLRGFLGLAGYYRKFIRDFGVIAAPLTRLLRRDAFAWDDNTQAAFQQLKTALTTGPVLPMPDFEKTFVVDCDAFGTGFGAVLHQGAGPVAFFSRPFAARHLKLAAYERELIGLVQAVRHWRPYLWGRHFAVRTDHYSLKYLLDQRLSTVPQHQWLSKLFGFDFEPAAGEPGAAAALALSGPSFAFLDDIRRATATSPDSSRLCQQLQDGTLAAPWRLEDGLLLHGSRIYVPDHGDLRHQAILLAHSAGHEGIQKTLHRLRAEFYIPGDRTLVADWVRTCTTCQRNKTETLQPAGLLQPLEVPSQVWADISMDFIEGLPKVGGKSVILTVVDRFSKYAHFIPLGHPYTVASVARAFFDGVVRLHGFPSSIVSDRDPVFTGHVWRDLFKCAGVSLRMSTAFHPQTDGQSEVANKVIAMYLCCVIGDRPRAWVDWLSWAEYCYNTSFHTALRATPFEVVYGRPPPPILPYQPGSARTAAAEELLRDRDDILAEARQRLVQAQQLSKRYYDAGHRDMELAVGDWVWLRLLHRPVQSLEPRAKGKLGPRYAGPFRVLERIGKVAYRLELPEGARLHDIFHVGLLKRHKGEPPEQSAGLPPVQDGRLLPAPLKVLRAQQRRGTWHILVQWQGLSVDEATWEPREEFQRLYPNFQLEDELFLQAGRDVMTGLKYKRRSVSILHHEKPLWPAAPAPAPCSIFPLRRGRAVGSLHLAALGATAGVDRHLHVPMVADTLPPTSSPHRAALLPHRWTPMECCRPPSQPRRRAACEGHGAPLTRGRATPMSMSSPEDLKLRKTRSGRVVVPALDGGTQRIVYDMDGSISGVIGLDSPQAHKGSESFSLAAGQKLMEGRREGLNDHLPEVNCF</sequence>
<dbReference type="PANTHER" id="PTHR37984">
    <property type="entry name" value="PROTEIN CBG26694"/>
    <property type="match status" value="1"/>
</dbReference>
<evidence type="ECO:0000256" key="10">
    <source>
        <dbReference type="ARBA" id="ARBA00022908"/>
    </source>
</evidence>
<evidence type="ECO:0000259" key="19">
    <source>
        <dbReference type="PROSITE" id="PS50994"/>
    </source>
</evidence>
<keyword evidence="12" id="KW-0239">DNA-directed DNA polymerase</keyword>
<dbReference type="GO" id="GO:0003887">
    <property type="term" value="F:DNA-directed DNA polymerase activity"/>
    <property type="evidence" value="ECO:0007669"/>
    <property type="project" value="UniProtKB-KW"/>
</dbReference>
<dbReference type="InterPro" id="IPR043502">
    <property type="entry name" value="DNA/RNA_pol_sf"/>
</dbReference>
<evidence type="ECO:0000256" key="2">
    <source>
        <dbReference type="ARBA" id="ARBA00022679"/>
    </source>
</evidence>
<dbReference type="Pfam" id="PF13650">
    <property type="entry name" value="Asp_protease_2"/>
    <property type="match status" value="1"/>
</dbReference>
<dbReference type="Gene3D" id="1.10.340.70">
    <property type="match status" value="1"/>
</dbReference>
<evidence type="ECO:0000313" key="20">
    <source>
        <dbReference type="EMBL" id="WVZ84975.1"/>
    </source>
</evidence>
<dbReference type="GO" id="GO:0006508">
    <property type="term" value="P:proteolysis"/>
    <property type="evidence" value="ECO:0007669"/>
    <property type="project" value="UniProtKB-KW"/>
</dbReference>
<dbReference type="PROSITE" id="PS50994">
    <property type="entry name" value="INTEGRASE"/>
    <property type="match status" value="1"/>
</dbReference>
<evidence type="ECO:0000256" key="1">
    <source>
        <dbReference type="ARBA" id="ARBA00022670"/>
    </source>
</evidence>
<organism evidence="20 21">
    <name type="scientific">Paspalum notatum var. saurae</name>
    <dbReference type="NCBI Taxonomy" id="547442"/>
    <lineage>
        <taxon>Eukaryota</taxon>
        <taxon>Viridiplantae</taxon>
        <taxon>Streptophyta</taxon>
        <taxon>Embryophyta</taxon>
        <taxon>Tracheophyta</taxon>
        <taxon>Spermatophyta</taxon>
        <taxon>Magnoliopsida</taxon>
        <taxon>Liliopsida</taxon>
        <taxon>Poales</taxon>
        <taxon>Poaceae</taxon>
        <taxon>PACMAD clade</taxon>
        <taxon>Panicoideae</taxon>
        <taxon>Andropogonodae</taxon>
        <taxon>Paspaleae</taxon>
        <taxon>Paspalinae</taxon>
        <taxon>Paspalum</taxon>
    </lineage>
</organism>
<dbReference type="Gene3D" id="3.10.10.10">
    <property type="entry name" value="HIV Type 1 Reverse Transcriptase, subunit A, domain 1"/>
    <property type="match status" value="1"/>
</dbReference>
<dbReference type="InterPro" id="IPR000477">
    <property type="entry name" value="RT_dom"/>
</dbReference>
<dbReference type="GO" id="GO:0003964">
    <property type="term" value="F:RNA-directed DNA polymerase activity"/>
    <property type="evidence" value="ECO:0007669"/>
    <property type="project" value="UniProtKB-KW"/>
</dbReference>
<dbReference type="Gene3D" id="3.30.70.270">
    <property type="match status" value="2"/>
</dbReference>
<dbReference type="CDD" id="cd01647">
    <property type="entry name" value="RT_LTR"/>
    <property type="match status" value="1"/>
</dbReference>
<dbReference type="GO" id="GO:0006310">
    <property type="term" value="P:DNA recombination"/>
    <property type="evidence" value="ECO:0007669"/>
    <property type="project" value="UniProtKB-KW"/>
</dbReference>
<dbReference type="Pfam" id="PF17919">
    <property type="entry name" value="RT_RNaseH_2"/>
    <property type="match status" value="1"/>
</dbReference>
<dbReference type="Pfam" id="PF17921">
    <property type="entry name" value="Integrase_H2C2"/>
    <property type="match status" value="1"/>
</dbReference>
<dbReference type="Gene3D" id="2.40.70.10">
    <property type="entry name" value="Acid Proteases"/>
    <property type="match status" value="1"/>
</dbReference>
<evidence type="ECO:0000256" key="16">
    <source>
        <dbReference type="SAM" id="MobiDB-lite"/>
    </source>
</evidence>
<dbReference type="InterPro" id="IPR012337">
    <property type="entry name" value="RNaseH-like_sf"/>
</dbReference>
<dbReference type="FunFam" id="3.10.10.10:FF:000007">
    <property type="entry name" value="Retrovirus-related Pol polyprotein from transposon 17.6-like Protein"/>
    <property type="match status" value="1"/>
</dbReference>
<accession>A0AAQ3U439</accession>
<evidence type="ECO:0000256" key="9">
    <source>
        <dbReference type="ARBA" id="ARBA00022842"/>
    </source>
</evidence>
<proteinExistence type="predicted"/>
<keyword evidence="15" id="KW-0511">Multifunctional enzyme</keyword>
<evidence type="ECO:0000313" key="21">
    <source>
        <dbReference type="Proteomes" id="UP001341281"/>
    </source>
</evidence>
<feature type="domain" description="Integrase catalytic" evidence="19">
    <location>
        <begin position="858"/>
        <end position="1020"/>
    </location>
</feature>
<dbReference type="PROSITE" id="PS50013">
    <property type="entry name" value="CHROMO_2"/>
    <property type="match status" value="1"/>
</dbReference>